<comment type="caution">
    <text evidence="1">The sequence shown here is derived from an EMBL/GenBank/DDBJ whole genome shotgun (WGS) entry which is preliminary data.</text>
</comment>
<gene>
    <name evidence="1" type="ORF">GT755_30255</name>
</gene>
<name>A0A7C9J6G2_9ACTN</name>
<dbReference type="AlphaFoldDB" id="A0A7C9J6G2"/>
<proteinExistence type="predicted"/>
<evidence type="ECO:0000313" key="1">
    <source>
        <dbReference type="EMBL" id="NAS25947.1"/>
    </source>
</evidence>
<keyword evidence="2" id="KW-1185">Reference proteome</keyword>
<sequence length="243" mass="27257">MAEEAIEIRHLGGRAREFTAASAAWLDRRGLRATLRWDMAGWAGHLTSAPLADGVNPTFDPRHSRLTGGDAFWIAVREHSGEISGCVAMRLLVTPDLLRLAESLRLWYDPVPDVFGEVRLRRLPHDELISGRVAHAGGLWVRPARRGGMLAYLLVHLARLLAVDRFDSGWETSVTFDKLALKPRFRAVHGFDHVVPLLQGFFPPTGRIERIHLNYSRPRRILDILPSCIETLSADGVMTCHDH</sequence>
<dbReference type="RefSeq" id="WP_161482967.1">
    <property type="nucleotide sequence ID" value="NZ_WXEW01000009.1"/>
</dbReference>
<evidence type="ECO:0008006" key="3">
    <source>
        <dbReference type="Google" id="ProtNLM"/>
    </source>
</evidence>
<reference evidence="1 2" key="1">
    <citation type="submission" date="2020-01" db="EMBL/GenBank/DDBJ databases">
        <title>Herbidospora sp. NEAU-GS84 nov., a novel actinomycete isolated from soil.</title>
        <authorList>
            <person name="Han L."/>
        </authorList>
    </citation>
    <scope>NUCLEOTIDE SEQUENCE [LARGE SCALE GENOMIC DNA]</scope>
    <source>
        <strain evidence="1 2">NEAU-GS84</strain>
    </source>
</reference>
<dbReference type="Proteomes" id="UP000479526">
    <property type="component" value="Unassembled WGS sequence"/>
</dbReference>
<protein>
    <recommendedName>
        <fullName evidence="3">GNAT family N-acetyltransferase</fullName>
    </recommendedName>
</protein>
<evidence type="ECO:0000313" key="2">
    <source>
        <dbReference type="Proteomes" id="UP000479526"/>
    </source>
</evidence>
<dbReference type="EMBL" id="WXEW01000009">
    <property type="protein sequence ID" value="NAS25947.1"/>
    <property type="molecule type" value="Genomic_DNA"/>
</dbReference>
<accession>A0A7C9J6G2</accession>
<organism evidence="1 2">
    <name type="scientific">Herbidospora solisilvae</name>
    <dbReference type="NCBI Taxonomy" id="2696284"/>
    <lineage>
        <taxon>Bacteria</taxon>
        <taxon>Bacillati</taxon>
        <taxon>Actinomycetota</taxon>
        <taxon>Actinomycetes</taxon>
        <taxon>Streptosporangiales</taxon>
        <taxon>Streptosporangiaceae</taxon>
        <taxon>Herbidospora</taxon>
    </lineage>
</organism>